<keyword evidence="2" id="KW-1185">Reference proteome</keyword>
<organism evidence="1 2">
    <name type="scientific">Desulfotignum phosphitoxidans DSM 13687</name>
    <dbReference type="NCBI Taxonomy" id="1286635"/>
    <lineage>
        <taxon>Bacteria</taxon>
        <taxon>Pseudomonadati</taxon>
        <taxon>Thermodesulfobacteriota</taxon>
        <taxon>Desulfobacteria</taxon>
        <taxon>Desulfobacterales</taxon>
        <taxon>Desulfobacteraceae</taxon>
        <taxon>Desulfotignum</taxon>
    </lineage>
</organism>
<dbReference type="AlphaFoldDB" id="S0G6P5"/>
<proteinExistence type="predicted"/>
<gene>
    <name evidence="1" type="ORF">Dpo_2c01760</name>
</gene>
<dbReference type="OrthoDB" id="3233388at2"/>
<accession>S0G6P5</accession>
<dbReference type="InterPro" id="IPR009241">
    <property type="entry name" value="HigB-like"/>
</dbReference>
<sequence>MKTWVIEFLNQTVEAEFESLPAEVRAKTIHISNLIREFGLPNIGMPYIKHIQDKIWELRALQGRSLYITTTGKKIIILRCFIKKSNKLPRKELRIALKRAEEIKNG</sequence>
<reference evidence="1 2" key="1">
    <citation type="journal article" date="2013" name="Genome Announc.">
        <title>Draft Genome Sequence of Desulfotignum phosphitoxidans DSM 13687 Strain FiPS-3.</title>
        <authorList>
            <person name="Poehlein A."/>
            <person name="Daniel R."/>
            <person name="Simeonova D.D."/>
        </authorList>
    </citation>
    <scope>NUCLEOTIDE SEQUENCE [LARGE SCALE GENOMIC DNA]</scope>
    <source>
        <strain evidence="1 2">DSM 13687</strain>
    </source>
</reference>
<name>S0G6P5_9BACT</name>
<protein>
    <recommendedName>
        <fullName evidence="3">Type II toxin-antitoxin system RelE/ParE family toxin</fullName>
    </recommendedName>
</protein>
<evidence type="ECO:0000313" key="2">
    <source>
        <dbReference type="Proteomes" id="UP000014216"/>
    </source>
</evidence>
<dbReference type="Proteomes" id="UP000014216">
    <property type="component" value="Unassembled WGS sequence"/>
</dbReference>
<dbReference type="EMBL" id="APJX01000002">
    <property type="protein sequence ID" value="EMS80487.1"/>
    <property type="molecule type" value="Genomic_DNA"/>
</dbReference>
<comment type="caution">
    <text evidence="1">The sequence shown here is derived from an EMBL/GenBank/DDBJ whole genome shotgun (WGS) entry which is preliminary data.</text>
</comment>
<dbReference type="RefSeq" id="WP_006964747.1">
    <property type="nucleotide sequence ID" value="NZ_APJX01000002.1"/>
</dbReference>
<evidence type="ECO:0008006" key="3">
    <source>
        <dbReference type="Google" id="ProtNLM"/>
    </source>
</evidence>
<evidence type="ECO:0000313" key="1">
    <source>
        <dbReference type="EMBL" id="EMS80487.1"/>
    </source>
</evidence>
<dbReference type="Pfam" id="PF05973">
    <property type="entry name" value="Gp49"/>
    <property type="match status" value="1"/>
</dbReference>